<comment type="caution">
    <text evidence="2">The sequence shown here is derived from an EMBL/GenBank/DDBJ whole genome shotgun (WGS) entry which is preliminary data.</text>
</comment>
<feature type="region of interest" description="Disordered" evidence="1">
    <location>
        <begin position="63"/>
        <end position="111"/>
    </location>
</feature>
<dbReference type="Proteomes" id="UP000314294">
    <property type="component" value="Unassembled WGS sequence"/>
</dbReference>
<evidence type="ECO:0000313" key="2">
    <source>
        <dbReference type="EMBL" id="TNN67412.1"/>
    </source>
</evidence>
<gene>
    <name evidence="2" type="ORF">EYF80_022357</name>
</gene>
<feature type="compositionally biased region" description="Polar residues" evidence="1">
    <location>
        <begin position="92"/>
        <end position="109"/>
    </location>
</feature>
<sequence>MKWWAKKRWILFNMPVERSFSSWTWLGGSSMGWPSRLRGGREENRRGSSEAAAELVEEAVKQRLQRQDEQEAAQEDAAGGLRRQREHRGRDTSTCQKSAATATVVSSENITRRSEMRQKCLMPFEAMTLFRPLTPDPWAEHSLLHSLSLVWKPHSVMRNTRWLAAQKDAQTTKPGIIRYHRSRSLSLWAARPMKVTSTAARGRRDSRRHGAGHARNGSQRSVTESPLKTTSSRGSQTSRPKKQARAKGLTEAFRDSKNCAPATTPKQSKLGSARHAFIRRATMTAASAASSATTLTESRADSAVLAAAKPTSSSRSAEVRKAGRHLARPSSRSSSAHSDLEPTLASSR</sequence>
<evidence type="ECO:0000256" key="1">
    <source>
        <dbReference type="SAM" id="MobiDB-lite"/>
    </source>
</evidence>
<feature type="compositionally biased region" description="Low complexity" evidence="1">
    <location>
        <begin position="286"/>
        <end position="297"/>
    </location>
</feature>
<name>A0A4Z2HRI5_9TELE</name>
<organism evidence="2 3">
    <name type="scientific">Liparis tanakae</name>
    <name type="common">Tanaka's snailfish</name>
    <dbReference type="NCBI Taxonomy" id="230148"/>
    <lineage>
        <taxon>Eukaryota</taxon>
        <taxon>Metazoa</taxon>
        <taxon>Chordata</taxon>
        <taxon>Craniata</taxon>
        <taxon>Vertebrata</taxon>
        <taxon>Euteleostomi</taxon>
        <taxon>Actinopterygii</taxon>
        <taxon>Neopterygii</taxon>
        <taxon>Teleostei</taxon>
        <taxon>Neoteleostei</taxon>
        <taxon>Acanthomorphata</taxon>
        <taxon>Eupercaria</taxon>
        <taxon>Perciformes</taxon>
        <taxon>Cottioidei</taxon>
        <taxon>Cottales</taxon>
        <taxon>Liparidae</taxon>
        <taxon>Liparis</taxon>
    </lineage>
</organism>
<feature type="region of interest" description="Disordered" evidence="1">
    <location>
        <begin position="194"/>
        <end position="273"/>
    </location>
</feature>
<keyword evidence="3" id="KW-1185">Reference proteome</keyword>
<evidence type="ECO:0000313" key="3">
    <source>
        <dbReference type="Proteomes" id="UP000314294"/>
    </source>
</evidence>
<dbReference type="EMBL" id="SRLO01000204">
    <property type="protein sequence ID" value="TNN67412.1"/>
    <property type="molecule type" value="Genomic_DNA"/>
</dbReference>
<proteinExistence type="predicted"/>
<accession>A0A4Z2HRI5</accession>
<dbReference type="AlphaFoldDB" id="A0A4Z2HRI5"/>
<protein>
    <submittedName>
        <fullName evidence="2">Uncharacterized protein</fullName>
    </submittedName>
</protein>
<feature type="compositionally biased region" description="Polar residues" evidence="1">
    <location>
        <begin position="216"/>
        <end position="238"/>
    </location>
</feature>
<feature type="region of interest" description="Disordered" evidence="1">
    <location>
        <begin position="286"/>
        <end position="348"/>
    </location>
</feature>
<reference evidence="2 3" key="1">
    <citation type="submission" date="2019-03" db="EMBL/GenBank/DDBJ databases">
        <title>First draft genome of Liparis tanakae, snailfish: a comprehensive survey of snailfish specific genes.</title>
        <authorList>
            <person name="Kim W."/>
            <person name="Song I."/>
            <person name="Jeong J.-H."/>
            <person name="Kim D."/>
            <person name="Kim S."/>
            <person name="Ryu S."/>
            <person name="Song J.Y."/>
            <person name="Lee S.K."/>
        </authorList>
    </citation>
    <scope>NUCLEOTIDE SEQUENCE [LARGE SCALE GENOMIC DNA]</scope>
    <source>
        <tissue evidence="2">Muscle</tissue>
    </source>
</reference>
<feature type="compositionally biased region" description="Low complexity" evidence="1">
    <location>
        <begin position="328"/>
        <end position="337"/>
    </location>
</feature>